<reference evidence="1" key="1">
    <citation type="submission" date="2021-01" db="EMBL/GenBank/DDBJ databases">
        <authorList>
            <person name="Corre E."/>
            <person name="Pelletier E."/>
            <person name="Niang G."/>
            <person name="Scheremetjew M."/>
            <person name="Finn R."/>
            <person name="Kale V."/>
            <person name="Holt S."/>
            <person name="Cochrane G."/>
            <person name="Meng A."/>
            <person name="Brown T."/>
            <person name="Cohen L."/>
        </authorList>
    </citation>
    <scope>NUCLEOTIDE SEQUENCE</scope>
    <source>
        <strain evidence="1">SM1012Den-03</strain>
    </source>
</reference>
<gene>
    <name evidence="1" type="ORF">SMAR0320_LOCUS18579</name>
</gene>
<evidence type="ECO:0000313" key="1">
    <source>
        <dbReference type="EMBL" id="CAD9622210.1"/>
    </source>
</evidence>
<protein>
    <submittedName>
        <fullName evidence="1">Uncharacterized protein</fullName>
    </submittedName>
</protein>
<organism evidence="1">
    <name type="scientific">Skeletonema marinoi</name>
    <dbReference type="NCBI Taxonomy" id="267567"/>
    <lineage>
        <taxon>Eukaryota</taxon>
        <taxon>Sar</taxon>
        <taxon>Stramenopiles</taxon>
        <taxon>Ochrophyta</taxon>
        <taxon>Bacillariophyta</taxon>
        <taxon>Coscinodiscophyceae</taxon>
        <taxon>Thalassiosirophycidae</taxon>
        <taxon>Thalassiosirales</taxon>
        <taxon>Skeletonemataceae</taxon>
        <taxon>Skeletonema</taxon>
        <taxon>Skeletonema marinoi-dohrnii complex</taxon>
    </lineage>
</organism>
<sequence length="127" mass="14235">MSAFKQMAEKKSFITLSTLEQYIGVGADSHVIRIIRACCQACGAGNLTESNVIQITQRMGKDPGAYFNEIGAEIGQAFADREKGQAWEKWRSILVNVAHVDEQYDKAISNWLGDTWRHEQAERTVSL</sequence>
<dbReference type="EMBL" id="HBGZ01026156">
    <property type="protein sequence ID" value="CAD9622210.1"/>
    <property type="molecule type" value="Transcribed_RNA"/>
</dbReference>
<name>A0A7S2M0Z1_9STRA</name>
<dbReference type="AlphaFoldDB" id="A0A7S2M0Z1"/>
<accession>A0A7S2M0Z1</accession>
<proteinExistence type="predicted"/>